<comment type="caution">
    <text evidence="1">The sequence shown here is derived from an EMBL/GenBank/DDBJ whole genome shotgun (WGS) entry which is preliminary data.</text>
</comment>
<sequence length="156" mass="18209">MLGDIEADAEIKEEITKVSLNDFSEHLKNRITYYLDNKSLLIPQKINLKPNRTTILDLKKGTNYDFYINIKCEDERNDLTNFNVIDHAYYKKQMTFARVTIEVYDLNKGEITYSQSIIGSIDEFSSVTFKPKHKVIMGCYKKLINQINKKSIKITN</sequence>
<accession>A0ABP7UQA2</accession>
<protein>
    <submittedName>
        <fullName evidence="1">Uncharacterized protein</fullName>
    </submittedName>
</protein>
<reference evidence="2" key="1">
    <citation type="journal article" date="2019" name="Int. J. Syst. Evol. Microbiol.">
        <title>The Global Catalogue of Microorganisms (GCM) 10K type strain sequencing project: providing services to taxonomists for standard genome sequencing and annotation.</title>
        <authorList>
            <consortium name="The Broad Institute Genomics Platform"/>
            <consortium name="The Broad Institute Genome Sequencing Center for Infectious Disease"/>
            <person name="Wu L."/>
            <person name="Ma J."/>
        </authorList>
    </citation>
    <scope>NUCLEOTIDE SEQUENCE [LARGE SCALE GENOMIC DNA]</scope>
    <source>
        <strain evidence="2">JCM 17068</strain>
    </source>
</reference>
<dbReference type="EMBL" id="BAABCS010000015">
    <property type="protein sequence ID" value="GAA4049733.1"/>
    <property type="molecule type" value="Genomic_DNA"/>
</dbReference>
<name>A0ABP7UQA2_9FLAO</name>
<proteinExistence type="predicted"/>
<gene>
    <name evidence="1" type="ORF">GCM10022388_14590</name>
</gene>
<organism evidence="1 2">
    <name type="scientific">Flavobacterium chungnamense</name>
    <dbReference type="NCBI Taxonomy" id="706182"/>
    <lineage>
        <taxon>Bacteria</taxon>
        <taxon>Pseudomonadati</taxon>
        <taxon>Bacteroidota</taxon>
        <taxon>Flavobacteriia</taxon>
        <taxon>Flavobacteriales</taxon>
        <taxon>Flavobacteriaceae</taxon>
        <taxon>Flavobacterium</taxon>
    </lineage>
</organism>
<keyword evidence="2" id="KW-1185">Reference proteome</keyword>
<evidence type="ECO:0000313" key="1">
    <source>
        <dbReference type="EMBL" id="GAA4049733.1"/>
    </source>
</evidence>
<evidence type="ECO:0000313" key="2">
    <source>
        <dbReference type="Proteomes" id="UP001500426"/>
    </source>
</evidence>
<dbReference type="Proteomes" id="UP001500426">
    <property type="component" value="Unassembled WGS sequence"/>
</dbReference>